<gene>
    <name evidence="1" type="ORF">SAMN05421790_1142</name>
</gene>
<dbReference type="NCBIfam" id="TIGR02856">
    <property type="entry name" value="spore_yqfC"/>
    <property type="match status" value="1"/>
</dbReference>
<dbReference type="Gene3D" id="2.60.40.2000">
    <property type="match status" value="1"/>
</dbReference>
<evidence type="ECO:0000313" key="2">
    <source>
        <dbReference type="Proteomes" id="UP000186795"/>
    </source>
</evidence>
<dbReference type="InterPro" id="IPR038705">
    <property type="entry name" value="YabP_sf"/>
</dbReference>
<dbReference type="Pfam" id="PF07873">
    <property type="entry name" value="YabP"/>
    <property type="match status" value="1"/>
</dbReference>
<reference evidence="2" key="1">
    <citation type="submission" date="2017-01" db="EMBL/GenBank/DDBJ databases">
        <authorList>
            <person name="Varghese N."/>
            <person name="Submissions S."/>
        </authorList>
    </citation>
    <scope>NUCLEOTIDE SEQUENCE [LARGE SCALE GENOMIC DNA]</scope>
    <source>
        <strain evidence="2">DSM 45196</strain>
    </source>
</reference>
<accession>A0A1N7PPY8</accession>
<organism evidence="1 2">
    <name type="scientific">Kroppenstedtia eburnea</name>
    <dbReference type="NCBI Taxonomy" id="714067"/>
    <lineage>
        <taxon>Bacteria</taxon>
        <taxon>Bacillati</taxon>
        <taxon>Bacillota</taxon>
        <taxon>Bacilli</taxon>
        <taxon>Bacillales</taxon>
        <taxon>Thermoactinomycetaceae</taxon>
        <taxon>Kroppenstedtia</taxon>
    </lineage>
</organism>
<evidence type="ECO:0000313" key="1">
    <source>
        <dbReference type="EMBL" id="SIT12704.1"/>
    </source>
</evidence>
<name>A0A1N7PPY8_9BACL</name>
<dbReference type="InterPro" id="IPR022476">
    <property type="entry name" value="Spore_YabP/YqfC"/>
</dbReference>
<dbReference type="AlphaFoldDB" id="A0A1N7PPY8"/>
<dbReference type="OrthoDB" id="2989236at2"/>
<proteinExistence type="predicted"/>
<dbReference type="InterPro" id="IPR022477">
    <property type="entry name" value="Spore_YqfC"/>
</dbReference>
<keyword evidence="2" id="KW-1185">Reference proteome</keyword>
<dbReference type="Proteomes" id="UP000186795">
    <property type="component" value="Unassembled WGS sequence"/>
</dbReference>
<dbReference type="EMBL" id="FTOD01000014">
    <property type="protein sequence ID" value="SIT12704.1"/>
    <property type="molecule type" value="Genomic_DNA"/>
</dbReference>
<dbReference type="RefSeq" id="WP_009709409.1">
    <property type="nucleotide sequence ID" value="NZ_CP048103.1"/>
</dbReference>
<sequence>MGKLGSKMRRIAADWLDIPRDVAGNLPRVIWVGPYRVHVENHQGVEHFSAEELRMRTEKGPLAIRGKKLVIHAIYSDEVWVEGEISEVKYLD</sequence>
<protein>
    <submittedName>
        <fullName evidence="1">Sporulation protein YqfC</fullName>
    </submittedName>
</protein>